<dbReference type="AlphaFoldDB" id="A0A1G2AZK8"/>
<comment type="caution">
    <text evidence="1">The sequence shown here is derived from an EMBL/GenBank/DDBJ whole genome shotgun (WGS) entry which is preliminary data.</text>
</comment>
<proteinExistence type="predicted"/>
<dbReference type="EMBL" id="MHKD01000038">
    <property type="protein sequence ID" value="OGY82135.1"/>
    <property type="molecule type" value="Genomic_DNA"/>
</dbReference>
<organism evidence="1 2">
    <name type="scientific">Candidatus Kerfeldbacteria bacterium RIFCSPHIGHO2_12_FULL_48_17</name>
    <dbReference type="NCBI Taxonomy" id="1798542"/>
    <lineage>
        <taxon>Bacteria</taxon>
        <taxon>Candidatus Kerfeldiibacteriota</taxon>
    </lineage>
</organism>
<protein>
    <submittedName>
        <fullName evidence="1">Uncharacterized protein</fullName>
    </submittedName>
</protein>
<accession>A0A1G2AZK8</accession>
<name>A0A1G2AZK8_9BACT</name>
<evidence type="ECO:0000313" key="1">
    <source>
        <dbReference type="EMBL" id="OGY82135.1"/>
    </source>
</evidence>
<dbReference type="STRING" id="1798542.A3F54_04080"/>
<reference evidence="1 2" key="1">
    <citation type="journal article" date="2016" name="Nat. Commun.">
        <title>Thousands of microbial genomes shed light on interconnected biogeochemical processes in an aquifer system.</title>
        <authorList>
            <person name="Anantharaman K."/>
            <person name="Brown C.T."/>
            <person name="Hug L.A."/>
            <person name="Sharon I."/>
            <person name="Castelle C.J."/>
            <person name="Probst A.J."/>
            <person name="Thomas B.C."/>
            <person name="Singh A."/>
            <person name="Wilkins M.J."/>
            <person name="Karaoz U."/>
            <person name="Brodie E.L."/>
            <person name="Williams K.H."/>
            <person name="Hubbard S.S."/>
            <person name="Banfield J.F."/>
        </authorList>
    </citation>
    <scope>NUCLEOTIDE SEQUENCE [LARGE SCALE GENOMIC DNA]</scope>
</reference>
<gene>
    <name evidence="1" type="ORF">A3F54_04080</name>
</gene>
<evidence type="ECO:0000313" key="2">
    <source>
        <dbReference type="Proteomes" id="UP000176952"/>
    </source>
</evidence>
<sequence>MNITPYDENLATCTRCDARLSLFEVGKENHKNDLICRECYDLLIDAGNHKECEGCNDALAKGKKDFCRGCERDLGELYI</sequence>
<dbReference type="Proteomes" id="UP000176952">
    <property type="component" value="Unassembled WGS sequence"/>
</dbReference>